<dbReference type="AlphaFoldDB" id="A0A5C4JH05"/>
<evidence type="ECO:0000256" key="2">
    <source>
        <dbReference type="ARBA" id="ARBA00023125"/>
    </source>
</evidence>
<gene>
    <name evidence="7" type="ORF">ETD83_07365</name>
</gene>
<organism evidence="7 8">
    <name type="scientific">Actinomadura soli</name>
    <dbReference type="NCBI Taxonomy" id="2508997"/>
    <lineage>
        <taxon>Bacteria</taxon>
        <taxon>Bacillati</taxon>
        <taxon>Actinomycetota</taxon>
        <taxon>Actinomycetes</taxon>
        <taxon>Streptosporangiales</taxon>
        <taxon>Thermomonosporaceae</taxon>
        <taxon>Actinomadura</taxon>
    </lineage>
</organism>
<evidence type="ECO:0000256" key="4">
    <source>
        <dbReference type="PROSITE-ProRule" id="PRU00335"/>
    </source>
</evidence>
<dbReference type="OrthoDB" id="3237195at2"/>
<keyword evidence="1" id="KW-0805">Transcription regulation</keyword>
<dbReference type="InterPro" id="IPR036271">
    <property type="entry name" value="Tet_transcr_reg_TetR-rel_C_sf"/>
</dbReference>
<dbReference type="Proteomes" id="UP000309174">
    <property type="component" value="Unassembled WGS sequence"/>
</dbReference>
<dbReference type="PANTHER" id="PTHR30055">
    <property type="entry name" value="HTH-TYPE TRANSCRIPTIONAL REGULATOR RUTR"/>
    <property type="match status" value="1"/>
</dbReference>
<feature type="DNA-binding region" description="H-T-H motif" evidence="4">
    <location>
        <begin position="31"/>
        <end position="50"/>
    </location>
</feature>
<evidence type="ECO:0000256" key="3">
    <source>
        <dbReference type="ARBA" id="ARBA00023163"/>
    </source>
</evidence>
<dbReference type="PROSITE" id="PS50977">
    <property type="entry name" value="HTH_TETR_2"/>
    <property type="match status" value="1"/>
</dbReference>
<dbReference type="PRINTS" id="PR00455">
    <property type="entry name" value="HTHTETR"/>
</dbReference>
<name>A0A5C4JH05_9ACTN</name>
<feature type="region of interest" description="Disordered" evidence="5">
    <location>
        <begin position="203"/>
        <end position="232"/>
    </location>
</feature>
<reference evidence="7 8" key="1">
    <citation type="submission" date="2019-05" db="EMBL/GenBank/DDBJ databases">
        <title>Draft genome sequence of Actinomadura sp. 14C53.</title>
        <authorList>
            <person name="Saricaoglu S."/>
            <person name="Isik K."/>
        </authorList>
    </citation>
    <scope>NUCLEOTIDE SEQUENCE [LARGE SCALE GENOMIC DNA]</scope>
    <source>
        <strain evidence="7 8">14C53</strain>
    </source>
</reference>
<sequence>MANTPKGRRTEAAFLEAARTVFAEKGYFNTKISDIAAAAGRSAGSFYNYYDNKEELLEALLAQFSSEVQGTTARLHHKGDPYENIVEAVRAYWSSYRKYLPEMIGVFQMSMTDPEYARRWRRNRAAGVRSIVDGIVRARSEGYDPDLDTEVLASALVSTLESFCWVWMVGGGDEGVPAPDDETAIRTLAAIWYRTVFFNAPDPAQAVQDPAPDGGSGERQPARRAAAPARLS</sequence>
<evidence type="ECO:0000256" key="1">
    <source>
        <dbReference type="ARBA" id="ARBA00023015"/>
    </source>
</evidence>
<feature type="compositionally biased region" description="Low complexity" evidence="5">
    <location>
        <begin position="203"/>
        <end position="213"/>
    </location>
</feature>
<dbReference type="InterPro" id="IPR050109">
    <property type="entry name" value="HTH-type_TetR-like_transc_reg"/>
</dbReference>
<dbReference type="InterPro" id="IPR009057">
    <property type="entry name" value="Homeodomain-like_sf"/>
</dbReference>
<evidence type="ECO:0000313" key="7">
    <source>
        <dbReference type="EMBL" id="TMR05017.1"/>
    </source>
</evidence>
<dbReference type="GO" id="GO:0003700">
    <property type="term" value="F:DNA-binding transcription factor activity"/>
    <property type="evidence" value="ECO:0007669"/>
    <property type="project" value="TreeGrafter"/>
</dbReference>
<dbReference type="EMBL" id="VCKW01000025">
    <property type="protein sequence ID" value="TMR05017.1"/>
    <property type="molecule type" value="Genomic_DNA"/>
</dbReference>
<dbReference type="RefSeq" id="WP_138644302.1">
    <property type="nucleotide sequence ID" value="NZ_VCKW01000025.1"/>
</dbReference>
<keyword evidence="3" id="KW-0804">Transcription</keyword>
<dbReference type="SUPFAM" id="SSF48498">
    <property type="entry name" value="Tetracyclin repressor-like, C-terminal domain"/>
    <property type="match status" value="1"/>
</dbReference>
<proteinExistence type="predicted"/>
<dbReference type="Gene3D" id="1.10.10.60">
    <property type="entry name" value="Homeodomain-like"/>
    <property type="match status" value="1"/>
</dbReference>
<accession>A0A5C4JH05</accession>
<dbReference type="Gene3D" id="1.10.357.10">
    <property type="entry name" value="Tetracycline Repressor, domain 2"/>
    <property type="match status" value="1"/>
</dbReference>
<dbReference type="Pfam" id="PF00440">
    <property type="entry name" value="TetR_N"/>
    <property type="match status" value="1"/>
</dbReference>
<feature type="domain" description="HTH tetR-type" evidence="6">
    <location>
        <begin position="8"/>
        <end position="68"/>
    </location>
</feature>
<evidence type="ECO:0000256" key="5">
    <source>
        <dbReference type="SAM" id="MobiDB-lite"/>
    </source>
</evidence>
<dbReference type="SUPFAM" id="SSF46689">
    <property type="entry name" value="Homeodomain-like"/>
    <property type="match status" value="1"/>
</dbReference>
<evidence type="ECO:0000259" key="6">
    <source>
        <dbReference type="PROSITE" id="PS50977"/>
    </source>
</evidence>
<keyword evidence="8" id="KW-1185">Reference proteome</keyword>
<dbReference type="GO" id="GO:0000976">
    <property type="term" value="F:transcription cis-regulatory region binding"/>
    <property type="evidence" value="ECO:0007669"/>
    <property type="project" value="TreeGrafter"/>
</dbReference>
<keyword evidence="2 4" id="KW-0238">DNA-binding</keyword>
<feature type="compositionally biased region" description="Low complexity" evidence="5">
    <location>
        <begin position="223"/>
        <end position="232"/>
    </location>
</feature>
<evidence type="ECO:0000313" key="8">
    <source>
        <dbReference type="Proteomes" id="UP000309174"/>
    </source>
</evidence>
<comment type="caution">
    <text evidence="7">The sequence shown here is derived from an EMBL/GenBank/DDBJ whole genome shotgun (WGS) entry which is preliminary data.</text>
</comment>
<dbReference type="PANTHER" id="PTHR30055:SF234">
    <property type="entry name" value="HTH-TYPE TRANSCRIPTIONAL REGULATOR BETI"/>
    <property type="match status" value="1"/>
</dbReference>
<dbReference type="InterPro" id="IPR001647">
    <property type="entry name" value="HTH_TetR"/>
</dbReference>
<protein>
    <submittedName>
        <fullName evidence="7">TetR/AcrR family transcriptional regulator</fullName>
    </submittedName>
</protein>